<evidence type="ECO:0000313" key="1">
    <source>
        <dbReference type="EMBL" id="OOF93395.1"/>
    </source>
</evidence>
<keyword evidence="2" id="KW-1185">Reference proteome</keyword>
<protein>
    <submittedName>
        <fullName evidence="1">Uncharacterized protein</fullName>
    </submittedName>
</protein>
<organism evidence="1 2">
    <name type="scientific">Aspergillus carbonarius (strain ITEM 5010)</name>
    <dbReference type="NCBI Taxonomy" id="602072"/>
    <lineage>
        <taxon>Eukaryota</taxon>
        <taxon>Fungi</taxon>
        <taxon>Dikarya</taxon>
        <taxon>Ascomycota</taxon>
        <taxon>Pezizomycotina</taxon>
        <taxon>Eurotiomycetes</taxon>
        <taxon>Eurotiomycetidae</taxon>
        <taxon>Eurotiales</taxon>
        <taxon>Aspergillaceae</taxon>
        <taxon>Aspergillus</taxon>
        <taxon>Aspergillus subgen. Circumdati</taxon>
    </lineage>
</organism>
<dbReference type="STRING" id="602072.A0A1R3RFX8"/>
<proteinExistence type="predicted"/>
<sequence>MDDKSLPDAPPTSQITISNLKDSSISNTLWYRIHVLISDLKNFNHPSANKRLEKVVDPSFIGKPYFSPEEADKIKQTVVDTNGKTFSQMVEENLNERLERRQKKRIESGDFRVCAAHDLAPIMGRALSIDLKQMEKDKEFAALVEKKGLRLGREKWGGLKKKSFSPKNKKR</sequence>
<evidence type="ECO:0000313" key="2">
    <source>
        <dbReference type="Proteomes" id="UP000188318"/>
    </source>
</evidence>
<dbReference type="Proteomes" id="UP000188318">
    <property type="component" value="Unassembled WGS sequence"/>
</dbReference>
<dbReference type="VEuPathDB" id="FungiDB:ASPCADRAFT_7621"/>
<reference evidence="2" key="1">
    <citation type="journal article" date="2017" name="Genome Biol.">
        <title>Comparative genomics reveals high biological diversity and specific adaptations in the industrially and medically important fungal genus Aspergillus.</title>
        <authorList>
            <person name="de Vries R.P."/>
            <person name="Riley R."/>
            <person name="Wiebenga A."/>
            <person name="Aguilar-Osorio G."/>
            <person name="Amillis S."/>
            <person name="Uchima C.A."/>
            <person name="Anderluh G."/>
            <person name="Asadollahi M."/>
            <person name="Askin M."/>
            <person name="Barry K."/>
            <person name="Battaglia E."/>
            <person name="Bayram O."/>
            <person name="Benocci T."/>
            <person name="Braus-Stromeyer S.A."/>
            <person name="Caldana C."/>
            <person name="Canovas D."/>
            <person name="Cerqueira G.C."/>
            <person name="Chen F."/>
            <person name="Chen W."/>
            <person name="Choi C."/>
            <person name="Clum A."/>
            <person name="Dos Santos R.A."/>
            <person name="Damasio A.R."/>
            <person name="Diallinas G."/>
            <person name="Emri T."/>
            <person name="Fekete E."/>
            <person name="Flipphi M."/>
            <person name="Freyberg S."/>
            <person name="Gallo A."/>
            <person name="Gournas C."/>
            <person name="Habgood R."/>
            <person name="Hainaut M."/>
            <person name="Harispe M.L."/>
            <person name="Henrissat B."/>
            <person name="Hilden K.S."/>
            <person name="Hope R."/>
            <person name="Hossain A."/>
            <person name="Karabika E."/>
            <person name="Karaffa L."/>
            <person name="Karanyi Z."/>
            <person name="Krasevec N."/>
            <person name="Kuo A."/>
            <person name="Kusch H."/>
            <person name="LaButti K."/>
            <person name="Lagendijk E.L."/>
            <person name="Lapidus A."/>
            <person name="Levasseur A."/>
            <person name="Lindquist E."/>
            <person name="Lipzen A."/>
            <person name="Logrieco A.F."/>
            <person name="MacCabe A."/>
            <person name="Maekelae M.R."/>
            <person name="Malavazi I."/>
            <person name="Melin P."/>
            <person name="Meyer V."/>
            <person name="Mielnichuk N."/>
            <person name="Miskei M."/>
            <person name="Molnar A.P."/>
            <person name="Mule G."/>
            <person name="Ngan C.Y."/>
            <person name="Orejas M."/>
            <person name="Orosz E."/>
            <person name="Ouedraogo J.P."/>
            <person name="Overkamp K.M."/>
            <person name="Park H.-S."/>
            <person name="Perrone G."/>
            <person name="Piumi F."/>
            <person name="Punt P.J."/>
            <person name="Ram A.F."/>
            <person name="Ramon A."/>
            <person name="Rauscher S."/>
            <person name="Record E."/>
            <person name="Riano-Pachon D.M."/>
            <person name="Robert V."/>
            <person name="Roehrig J."/>
            <person name="Ruller R."/>
            <person name="Salamov A."/>
            <person name="Salih N.S."/>
            <person name="Samson R.A."/>
            <person name="Sandor E."/>
            <person name="Sanguinetti M."/>
            <person name="Schuetze T."/>
            <person name="Sepcic K."/>
            <person name="Shelest E."/>
            <person name="Sherlock G."/>
            <person name="Sophianopoulou V."/>
            <person name="Squina F.M."/>
            <person name="Sun H."/>
            <person name="Susca A."/>
            <person name="Todd R.B."/>
            <person name="Tsang A."/>
            <person name="Unkles S.E."/>
            <person name="van de Wiele N."/>
            <person name="van Rossen-Uffink D."/>
            <person name="Oliveira J.V."/>
            <person name="Vesth T.C."/>
            <person name="Visser J."/>
            <person name="Yu J.-H."/>
            <person name="Zhou M."/>
            <person name="Andersen M.R."/>
            <person name="Archer D.B."/>
            <person name="Baker S.E."/>
            <person name="Benoit I."/>
            <person name="Brakhage A.A."/>
            <person name="Braus G.H."/>
            <person name="Fischer R."/>
            <person name="Frisvad J.C."/>
            <person name="Goldman G.H."/>
            <person name="Houbraken J."/>
            <person name="Oakley B."/>
            <person name="Pocsi I."/>
            <person name="Scazzocchio C."/>
            <person name="Seiboth B."/>
            <person name="vanKuyk P.A."/>
            <person name="Wortman J."/>
            <person name="Dyer P.S."/>
            <person name="Grigoriev I.V."/>
        </authorList>
    </citation>
    <scope>NUCLEOTIDE SEQUENCE [LARGE SCALE GENOMIC DNA]</scope>
    <source>
        <strain evidence="2">ITEM 5010</strain>
    </source>
</reference>
<dbReference type="OMA" id="FRICAAH"/>
<dbReference type="OrthoDB" id="2740448at2759"/>
<dbReference type="AlphaFoldDB" id="A0A1R3RFX8"/>
<gene>
    <name evidence="1" type="ORF">ASPCADRAFT_7621</name>
</gene>
<dbReference type="EMBL" id="KV907504">
    <property type="protein sequence ID" value="OOF93395.1"/>
    <property type="molecule type" value="Genomic_DNA"/>
</dbReference>
<accession>A0A1R3RFX8</accession>
<name>A0A1R3RFX8_ASPC5</name>